<dbReference type="PANTHER" id="PTHR30400:SF0">
    <property type="entry name" value="BIOSYNTHETIC PEPTIDOGLYCAN TRANSGLYCOSYLASE"/>
    <property type="match status" value="1"/>
</dbReference>
<keyword evidence="7 11" id="KW-0573">Peptidoglycan synthesis</keyword>
<evidence type="ECO:0000256" key="8">
    <source>
        <dbReference type="ARBA" id="ARBA00022989"/>
    </source>
</evidence>
<dbReference type="EC" id="2.4.99.28" evidence="11"/>
<evidence type="ECO:0000256" key="11">
    <source>
        <dbReference type="HAMAP-Rule" id="MF_00766"/>
    </source>
</evidence>
<keyword evidence="10 11" id="KW-0961">Cell wall biogenesis/degradation</keyword>
<dbReference type="Pfam" id="PF00912">
    <property type="entry name" value="Transgly"/>
    <property type="match status" value="1"/>
</dbReference>
<name>A0A1I7JCU0_9GAMM</name>
<dbReference type="AlphaFoldDB" id="A0A1I7JCU0"/>
<reference evidence="14" key="1">
    <citation type="submission" date="2016-10" db="EMBL/GenBank/DDBJ databases">
        <authorList>
            <person name="Varghese N."/>
            <person name="Submissions S."/>
        </authorList>
    </citation>
    <scope>NUCLEOTIDE SEQUENCE [LARGE SCALE GENOMIC DNA]</scope>
    <source>
        <strain evidence="14">CGMCC 1.6981</strain>
    </source>
</reference>
<dbReference type="GO" id="GO:0009252">
    <property type="term" value="P:peptidoglycan biosynthetic process"/>
    <property type="evidence" value="ECO:0007669"/>
    <property type="project" value="UniProtKB-UniRule"/>
</dbReference>
<proteinExistence type="inferred from homology"/>
<evidence type="ECO:0000313" key="14">
    <source>
        <dbReference type="Proteomes" id="UP000198693"/>
    </source>
</evidence>
<evidence type="ECO:0000256" key="1">
    <source>
        <dbReference type="ARBA" id="ARBA00022475"/>
    </source>
</evidence>
<comment type="similarity">
    <text evidence="11">Belongs to the glycosyltransferase 51 family.</text>
</comment>
<gene>
    <name evidence="11" type="primary">mtgA</name>
    <name evidence="13" type="ORF">SAMN04487955_1102</name>
</gene>
<dbReference type="NCBIfam" id="TIGR02070">
    <property type="entry name" value="mono_pep_trsgly"/>
    <property type="match status" value="1"/>
</dbReference>
<keyword evidence="3 11" id="KW-0328">Glycosyltransferase</keyword>
<keyword evidence="8 11" id="KW-1133">Transmembrane helix</keyword>
<dbReference type="SUPFAM" id="SSF53955">
    <property type="entry name" value="Lysozyme-like"/>
    <property type="match status" value="1"/>
</dbReference>
<dbReference type="GO" id="GO:0008955">
    <property type="term" value="F:peptidoglycan glycosyltransferase activity"/>
    <property type="evidence" value="ECO:0007669"/>
    <property type="project" value="UniProtKB-UniRule"/>
</dbReference>
<evidence type="ECO:0000259" key="12">
    <source>
        <dbReference type="Pfam" id="PF00912"/>
    </source>
</evidence>
<keyword evidence="14" id="KW-1185">Reference proteome</keyword>
<comment type="pathway">
    <text evidence="11">Cell wall biogenesis; peptidoglycan biosynthesis.</text>
</comment>
<dbReference type="Gene3D" id="1.10.3810.10">
    <property type="entry name" value="Biosynthetic peptidoglycan transglycosylase-like"/>
    <property type="match status" value="1"/>
</dbReference>
<dbReference type="UniPathway" id="UPA00219"/>
<dbReference type="GO" id="GO:0008360">
    <property type="term" value="P:regulation of cell shape"/>
    <property type="evidence" value="ECO:0007669"/>
    <property type="project" value="UniProtKB-KW"/>
</dbReference>
<dbReference type="STRING" id="463301.SAMN04487955_1102"/>
<evidence type="ECO:0000256" key="7">
    <source>
        <dbReference type="ARBA" id="ARBA00022984"/>
    </source>
</evidence>
<comment type="subcellular location">
    <subcellularLocation>
        <location evidence="11">Cell inner membrane</location>
        <topology evidence="11">Single-pass membrane protein</topology>
    </subcellularLocation>
</comment>
<keyword evidence="4 11" id="KW-0808">Transferase</keyword>
<keyword evidence="9 11" id="KW-0472">Membrane</keyword>
<comment type="function">
    <text evidence="11">Peptidoglycan polymerase that catalyzes glycan chain elongation from lipid-linked precursors.</text>
</comment>
<dbReference type="GO" id="GO:0009274">
    <property type="term" value="C:peptidoglycan-based cell wall"/>
    <property type="evidence" value="ECO:0007669"/>
    <property type="project" value="InterPro"/>
</dbReference>
<keyword evidence="6 11" id="KW-0133">Cell shape</keyword>
<dbReference type="EMBL" id="FPBP01000010">
    <property type="protein sequence ID" value="SFU82953.1"/>
    <property type="molecule type" value="Genomic_DNA"/>
</dbReference>
<keyword evidence="2 11" id="KW-0997">Cell inner membrane</keyword>
<dbReference type="InterPro" id="IPR001264">
    <property type="entry name" value="Glyco_trans_51"/>
</dbReference>
<keyword evidence="5 11" id="KW-0812">Transmembrane</keyword>
<dbReference type="InterPro" id="IPR023346">
    <property type="entry name" value="Lysozyme-like_dom_sf"/>
</dbReference>
<sequence>MNPFRPSARHGSVTRSLWWQRGLRILVMTGIGFVALSLLLVLLFRVVPVFGSMVMLERKVQSWVAQEPIRIKHRWRRWDALSDNAKLAVIATEDQRFPNHFGFDLDQMRRALEASRNGNRLRGASTITQQTAKNLFLWTGRSWVRKGLEAWFTVLIEVFWPKKRILEVYLNIVEWDNGVFGLDAAARHYFGVTADGLSQVQASRLAAILPNPRHWSASQPSAHIDRRSAWIRQQMANLGGASYLERLR</sequence>
<protein>
    <recommendedName>
        <fullName evidence="11">Biosynthetic peptidoglycan transglycosylase</fullName>
        <ecNumber evidence="11">2.4.99.28</ecNumber>
    </recommendedName>
    <alternativeName>
        <fullName evidence="11">Glycan polymerase</fullName>
    </alternativeName>
    <alternativeName>
        <fullName evidence="11">Peptidoglycan glycosyltransferase MtgA</fullName>
        <shortName evidence="11">PGT</shortName>
    </alternativeName>
</protein>
<keyword evidence="1 11" id="KW-1003">Cell membrane</keyword>
<comment type="catalytic activity">
    <reaction evidence="11">
        <text>[GlcNAc-(1-&gt;4)-Mur2Ac(oyl-L-Ala-gamma-D-Glu-L-Lys-D-Ala-D-Ala)](n)-di-trans,octa-cis-undecaprenyl diphosphate + beta-D-GlcNAc-(1-&gt;4)-Mur2Ac(oyl-L-Ala-gamma-D-Glu-L-Lys-D-Ala-D-Ala)-di-trans,octa-cis-undecaprenyl diphosphate = [GlcNAc-(1-&gt;4)-Mur2Ac(oyl-L-Ala-gamma-D-Glu-L-Lys-D-Ala-D-Ala)](n+1)-di-trans,octa-cis-undecaprenyl diphosphate + di-trans,octa-cis-undecaprenyl diphosphate + H(+)</text>
        <dbReference type="Rhea" id="RHEA:23708"/>
        <dbReference type="Rhea" id="RHEA-COMP:9602"/>
        <dbReference type="Rhea" id="RHEA-COMP:9603"/>
        <dbReference type="ChEBI" id="CHEBI:15378"/>
        <dbReference type="ChEBI" id="CHEBI:58405"/>
        <dbReference type="ChEBI" id="CHEBI:60033"/>
        <dbReference type="ChEBI" id="CHEBI:78435"/>
        <dbReference type="EC" id="2.4.99.28"/>
    </reaction>
</comment>
<dbReference type="InterPro" id="IPR036950">
    <property type="entry name" value="PBP_transglycosylase"/>
</dbReference>
<dbReference type="HAMAP" id="MF_00766">
    <property type="entry name" value="PGT_MtgA"/>
    <property type="match status" value="1"/>
</dbReference>
<evidence type="ECO:0000256" key="6">
    <source>
        <dbReference type="ARBA" id="ARBA00022960"/>
    </source>
</evidence>
<evidence type="ECO:0000256" key="3">
    <source>
        <dbReference type="ARBA" id="ARBA00022676"/>
    </source>
</evidence>
<dbReference type="GO" id="GO:0071555">
    <property type="term" value="P:cell wall organization"/>
    <property type="evidence" value="ECO:0007669"/>
    <property type="project" value="UniProtKB-KW"/>
</dbReference>
<dbReference type="GO" id="GO:0016763">
    <property type="term" value="F:pentosyltransferase activity"/>
    <property type="evidence" value="ECO:0007669"/>
    <property type="project" value="InterPro"/>
</dbReference>
<evidence type="ECO:0000256" key="4">
    <source>
        <dbReference type="ARBA" id="ARBA00022679"/>
    </source>
</evidence>
<evidence type="ECO:0000256" key="5">
    <source>
        <dbReference type="ARBA" id="ARBA00022692"/>
    </source>
</evidence>
<evidence type="ECO:0000313" key="13">
    <source>
        <dbReference type="EMBL" id="SFU82953.1"/>
    </source>
</evidence>
<organism evidence="13 14">
    <name type="scientific">Halomonas korlensis</name>
    <dbReference type="NCBI Taxonomy" id="463301"/>
    <lineage>
        <taxon>Bacteria</taxon>
        <taxon>Pseudomonadati</taxon>
        <taxon>Pseudomonadota</taxon>
        <taxon>Gammaproteobacteria</taxon>
        <taxon>Oceanospirillales</taxon>
        <taxon>Halomonadaceae</taxon>
        <taxon>Halomonas</taxon>
    </lineage>
</organism>
<accession>A0A1I7JCU0</accession>
<feature type="transmembrane region" description="Helical" evidence="11">
    <location>
        <begin position="25"/>
        <end position="47"/>
    </location>
</feature>
<dbReference type="PANTHER" id="PTHR30400">
    <property type="entry name" value="MONOFUNCTIONAL BIOSYNTHETIC PEPTIDOGLYCAN TRANSGLYCOSYLASE"/>
    <property type="match status" value="1"/>
</dbReference>
<evidence type="ECO:0000256" key="2">
    <source>
        <dbReference type="ARBA" id="ARBA00022519"/>
    </source>
</evidence>
<evidence type="ECO:0000256" key="9">
    <source>
        <dbReference type="ARBA" id="ARBA00023136"/>
    </source>
</evidence>
<feature type="domain" description="Glycosyl transferase family 51" evidence="12">
    <location>
        <begin position="71"/>
        <end position="235"/>
    </location>
</feature>
<dbReference type="Proteomes" id="UP000198693">
    <property type="component" value="Unassembled WGS sequence"/>
</dbReference>
<dbReference type="InterPro" id="IPR011812">
    <property type="entry name" value="Pep_trsgly"/>
</dbReference>
<dbReference type="GO" id="GO:0005886">
    <property type="term" value="C:plasma membrane"/>
    <property type="evidence" value="ECO:0007669"/>
    <property type="project" value="UniProtKB-SubCell"/>
</dbReference>
<evidence type="ECO:0000256" key="10">
    <source>
        <dbReference type="ARBA" id="ARBA00023316"/>
    </source>
</evidence>